<sequence length="563" mass="61003">MRARGLDAVISPRVVRELSGSNVLVTEWIDGTRLDVSASPDVPRLCGVALNAYLTMLLDTGVLHCDPHPGNLLRTRDGKLCILDWGMTLRVPPKLQLSILEFIAHINTNNLDAVPNDFVNLGFTPPDQLERVRNSGITDGLSFMLRQLSEGGGAKKVQQRVKAEFIERYGDVSDEELRARARADMIQRMEAQLEKEGVDVRGVSNVMEEMSRRNKELFQLPTWVLYTVRAFSTLEGLGLSVDENYAILKECFPYLARRLLTDESPRARKALQEMVSSKNGGGLDLDKLIEMSEGFSSYTVSTKRVVGATSFVRNDNALPIGDVAPPQMAIQSITNSEQNEADTAARRELAQVLLSKNGSTAQKLVIEEATRLADAALRNSLASALDATGLPERSDQGNSAIRTLRGLPLPARLGLLPITAGVEIAAASANVLAPLVSLDEDDRRALATIEKLSKLSSANGASEPSELAKLADPDGDLLKLASDPQVLDTASNLARRFASTLLHRAAGRIEQASDDDSFSSERGHDVSSSSGTTTIERTLTKSLASTLAATYRQAARAVSPDLY</sequence>
<dbReference type="InterPro" id="IPR004147">
    <property type="entry name" value="ABC1_dom"/>
</dbReference>
<evidence type="ECO:0000259" key="3">
    <source>
        <dbReference type="Pfam" id="PF03109"/>
    </source>
</evidence>
<evidence type="ECO:0000313" key="4">
    <source>
        <dbReference type="EMBL" id="CAE0363399.1"/>
    </source>
</evidence>
<accession>A0A7S3JTX7</accession>
<name>A0A7S3JTX7_9STRA</name>
<evidence type="ECO:0000256" key="2">
    <source>
        <dbReference type="SAM" id="MobiDB-lite"/>
    </source>
</evidence>
<protein>
    <recommendedName>
        <fullName evidence="3">ABC1 atypical kinase-like domain-containing protein</fullName>
    </recommendedName>
</protein>
<proteinExistence type="inferred from homology"/>
<organism evidence="4">
    <name type="scientific">Aureoumbra lagunensis</name>
    <dbReference type="NCBI Taxonomy" id="44058"/>
    <lineage>
        <taxon>Eukaryota</taxon>
        <taxon>Sar</taxon>
        <taxon>Stramenopiles</taxon>
        <taxon>Ochrophyta</taxon>
        <taxon>Pelagophyceae</taxon>
        <taxon>Pelagomonadales</taxon>
        <taxon>Aureoumbra</taxon>
    </lineage>
</organism>
<dbReference type="SUPFAM" id="SSF56112">
    <property type="entry name" value="Protein kinase-like (PK-like)"/>
    <property type="match status" value="1"/>
</dbReference>
<dbReference type="AlphaFoldDB" id="A0A7S3JTX7"/>
<feature type="region of interest" description="Disordered" evidence="2">
    <location>
        <begin position="512"/>
        <end position="533"/>
    </location>
</feature>
<dbReference type="Pfam" id="PF03109">
    <property type="entry name" value="ABC1"/>
    <property type="match status" value="1"/>
</dbReference>
<reference evidence="4" key="1">
    <citation type="submission" date="2021-01" db="EMBL/GenBank/DDBJ databases">
        <authorList>
            <person name="Corre E."/>
            <person name="Pelletier E."/>
            <person name="Niang G."/>
            <person name="Scheremetjew M."/>
            <person name="Finn R."/>
            <person name="Kale V."/>
            <person name="Holt S."/>
            <person name="Cochrane G."/>
            <person name="Meng A."/>
            <person name="Brown T."/>
            <person name="Cohen L."/>
        </authorList>
    </citation>
    <scope>NUCLEOTIDE SEQUENCE</scope>
    <source>
        <strain evidence="4">CCMP1510</strain>
    </source>
</reference>
<gene>
    <name evidence="4" type="ORF">ALAG00032_LOCUS4140</name>
</gene>
<dbReference type="EMBL" id="HBIJ01005888">
    <property type="protein sequence ID" value="CAE0363399.1"/>
    <property type="molecule type" value="Transcribed_RNA"/>
</dbReference>
<dbReference type="InterPro" id="IPR011009">
    <property type="entry name" value="Kinase-like_dom_sf"/>
</dbReference>
<evidence type="ECO:0000256" key="1">
    <source>
        <dbReference type="ARBA" id="ARBA00009670"/>
    </source>
</evidence>
<dbReference type="PANTHER" id="PTHR10566:SF118">
    <property type="entry name" value="PROTEIN KINASE DOMAIN-CONTAINING PROTEIN"/>
    <property type="match status" value="1"/>
</dbReference>
<dbReference type="PANTHER" id="PTHR10566">
    <property type="entry name" value="CHAPERONE-ACTIVITY OF BC1 COMPLEX CABC1 -RELATED"/>
    <property type="match status" value="1"/>
</dbReference>
<feature type="domain" description="ABC1 atypical kinase-like" evidence="3">
    <location>
        <begin position="7"/>
        <end position="114"/>
    </location>
</feature>
<dbReference type="InterPro" id="IPR050154">
    <property type="entry name" value="UbiB_kinase"/>
</dbReference>
<comment type="similarity">
    <text evidence="1">Belongs to the protein kinase superfamily. ADCK protein kinase family.</text>
</comment>